<keyword evidence="2 10" id="KW-0813">Transport</keyword>
<dbReference type="GO" id="GO:0015379">
    <property type="term" value="F:potassium:chloride symporter activity"/>
    <property type="evidence" value="ECO:0007669"/>
    <property type="project" value="InterPro"/>
</dbReference>
<dbReference type="Proteomes" id="UP000268192">
    <property type="component" value="Chromosome"/>
</dbReference>
<keyword evidence="7 12" id="KW-1133">Transmembrane helix</keyword>
<keyword evidence="10" id="KW-0997">Cell inner membrane</keyword>
<dbReference type="GO" id="GO:0046872">
    <property type="term" value="F:metal ion binding"/>
    <property type="evidence" value="ECO:0007669"/>
    <property type="project" value="UniProtKB-KW"/>
</dbReference>
<feature type="transmembrane region" description="Helical" evidence="12">
    <location>
        <begin position="433"/>
        <end position="453"/>
    </location>
</feature>
<feature type="binding site" evidence="11">
    <location>
        <position position="409"/>
    </location>
    <ligand>
        <name>K(+)</name>
        <dbReference type="ChEBI" id="CHEBI:29103"/>
    </ligand>
</feature>
<feature type="transmembrane region" description="Helical" evidence="12">
    <location>
        <begin position="302"/>
        <end position="324"/>
    </location>
</feature>
<evidence type="ECO:0000256" key="2">
    <source>
        <dbReference type="ARBA" id="ARBA00022448"/>
    </source>
</evidence>
<dbReference type="OrthoDB" id="9810952at2"/>
<evidence type="ECO:0000256" key="9">
    <source>
        <dbReference type="ARBA" id="ARBA00023136"/>
    </source>
</evidence>
<comment type="similarity">
    <text evidence="10">Belongs to the TrkH potassium transport family.</text>
</comment>
<feature type="transmembrane region" description="Helical" evidence="12">
    <location>
        <begin position="155"/>
        <end position="177"/>
    </location>
</feature>
<keyword evidence="11" id="KW-0479">Metal-binding</keyword>
<evidence type="ECO:0000256" key="1">
    <source>
        <dbReference type="ARBA" id="ARBA00004651"/>
    </source>
</evidence>
<organism evidence="13 14">
    <name type="scientific">Georhizobium profundi</name>
    <dbReference type="NCBI Taxonomy" id="2341112"/>
    <lineage>
        <taxon>Bacteria</taxon>
        <taxon>Pseudomonadati</taxon>
        <taxon>Pseudomonadota</taxon>
        <taxon>Alphaproteobacteria</taxon>
        <taxon>Hyphomicrobiales</taxon>
        <taxon>Rhizobiaceae</taxon>
        <taxon>Georhizobium</taxon>
    </lineage>
</organism>
<keyword evidence="3 10" id="KW-1003">Cell membrane</keyword>
<feature type="transmembrane region" description="Helical" evidence="12">
    <location>
        <begin position="112"/>
        <end position="134"/>
    </location>
</feature>
<feature type="transmembrane region" description="Helical" evidence="12">
    <location>
        <begin position="367"/>
        <end position="391"/>
    </location>
</feature>
<accession>A0A3Q8XUM8</accession>
<dbReference type="PANTHER" id="PTHR32024:SF3">
    <property type="entry name" value="TRK SYSTEM POTASSIUM UPTAKE PROTEIN"/>
    <property type="match status" value="1"/>
</dbReference>
<feature type="transmembrane region" description="Helical" evidence="12">
    <location>
        <begin position="48"/>
        <end position="70"/>
    </location>
</feature>
<evidence type="ECO:0000256" key="6">
    <source>
        <dbReference type="ARBA" id="ARBA00022958"/>
    </source>
</evidence>
<keyword evidence="5 12" id="KW-0812">Transmembrane</keyword>
<name>A0A3Q8XUM8_9HYPH</name>
<keyword evidence="9 10" id="KW-0472">Membrane</keyword>
<dbReference type="PIRSF" id="PIRSF006247">
    <property type="entry name" value="TrkH"/>
    <property type="match status" value="1"/>
</dbReference>
<evidence type="ECO:0000313" key="14">
    <source>
        <dbReference type="Proteomes" id="UP000268192"/>
    </source>
</evidence>
<evidence type="ECO:0000256" key="8">
    <source>
        <dbReference type="ARBA" id="ARBA00023065"/>
    </source>
</evidence>
<evidence type="ECO:0000256" key="4">
    <source>
        <dbReference type="ARBA" id="ARBA00022538"/>
    </source>
</evidence>
<keyword evidence="6 10" id="KW-0630">Potassium</keyword>
<protein>
    <recommendedName>
        <fullName evidence="10">Trk system potassium uptake protein</fullName>
    </recommendedName>
</protein>
<dbReference type="GO" id="GO:0005886">
    <property type="term" value="C:plasma membrane"/>
    <property type="evidence" value="ECO:0007669"/>
    <property type="project" value="UniProtKB-SubCell"/>
</dbReference>
<sequence length="461" mass="48728">MLLPMLADLVAGNEDWQVFGISAVLVGGLSLTVIAMTQGATVRFSPRFGFMLLNALWLSTSLVAAVPLYFSSLDMTFGEAFFESVSGLTTTGATVIVGLDNLPPGILLWRSITHFVGGIGVVAMGLLLLPFLNVGGMQIFKLESSGATDSPFPRVRQFSIALIGFYVSITLACALAYNATGMSSFDSLNHAMATVSTGGFATTDASFRNYSEGALIVGTVFMLIGAMPFAAFIRAIVLQSPRQAFDPQMPVLLGIIALATATITILALEHVDGPRWATVIHAAFNVVSIITTTGFVSADYDLWGPLAIMLIFLLTFLGGCSGSTSGGIKTYRLMVLFDALRVNLAQMIRPNAVRPVRFGRQPVTPRVVQSVAVFVGVYFAIFVAVSVALAATGLDFTTAVTGAITALSNVGPGFGSIIGPAGTFEPLSEAAKWILSVAMLLGRLEILAVLILFSSSFWKNF</sequence>
<dbReference type="AlphaFoldDB" id="A0A3Q8XUM8"/>
<feature type="binding site" evidence="11">
    <location>
        <position position="293"/>
    </location>
    <ligand>
        <name>K(+)</name>
        <dbReference type="ChEBI" id="CHEBI:29103"/>
    </ligand>
</feature>
<feature type="binding site" evidence="11">
    <location>
        <position position="198"/>
    </location>
    <ligand>
        <name>K(+)</name>
        <dbReference type="ChEBI" id="CHEBI:29103"/>
    </ligand>
</feature>
<feature type="binding site" evidence="11">
    <location>
        <position position="90"/>
    </location>
    <ligand>
        <name>K(+)</name>
        <dbReference type="ChEBI" id="CHEBI:29103"/>
    </ligand>
</feature>
<feature type="binding site" evidence="11">
    <location>
        <position position="410"/>
    </location>
    <ligand>
        <name>K(+)</name>
        <dbReference type="ChEBI" id="CHEBI:29103"/>
    </ligand>
</feature>
<comment type="function">
    <text evidence="10">Low-affinity potassium transport system. Interacts with Trk system potassium uptake protein TrkA.</text>
</comment>
<proteinExistence type="inferred from homology"/>
<feature type="transmembrane region" description="Helical" evidence="12">
    <location>
        <begin position="16"/>
        <end position="36"/>
    </location>
</feature>
<dbReference type="InterPro" id="IPR004772">
    <property type="entry name" value="TrkH"/>
</dbReference>
<evidence type="ECO:0000313" key="13">
    <source>
        <dbReference type="EMBL" id="AZN73943.1"/>
    </source>
</evidence>
<keyword evidence="14" id="KW-1185">Reference proteome</keyword>
<comment type="subcellular location">
    <subcellularLocation>
        <location evidence="10">Cell inner membrane</location>
        <topology evidence="10">Multi-pass membrane protein</topology>
    </subcellularLocation>
    <subcellularLocation>
        <location evidence="1">Cell membrane</location>
        <topology evidence="1">Multi-pass membrane protein</topology>
    </subcellularLocation>
</comment>
<feature type="transmembrane region" description="Helical" evidence="12">
    <location>
        <begin position="249"/>
        <end position="268"/>
    </location>
</feature>
<keyword evidence="4 10" id="KW-0633">Potassium transport</keyword>
<dbReference type="PANTHER" id="PTHR32024">
    <property type="entry name" value="TRK SYSTEM POTASSIUM UPTAKE PROTEIN TRKG-RELATED"/>
    <property type="match status" value="1"/>
</dbReference>
<evidence type="ECO:0000256" key="12">
    <source>
        <dbReference type="SAM" id="Phobius"/>
    </source>
</evidence>
<feature type="binding site" evidence="11">
    <location>
        <position position="292"/>
    </location>
    <ligand>
        <name>K(+)</name>
        <dbReference type="ChEBI" id="CHEBI:29103"/>
    </ligand>
</feature>
<gene>
    <name evidence="13" type="ORF">D5400_19265</name>
</gene>
<reference evidence="13 14" key="1">
    <citation type="submission" date="2018-09" db="EMBL/GenBank/DDBJ databases">
        <title>Marinorhizobium profundi gen. nov., sp. nov., isolated from a deep-sea sediment sample from the New Britain Trench and proposal of Marinorhizobiaceae fam. nov. in the order Rhizobiales of the class Alphaproteobacteria.</title>
        <authorList>
            <person name="Cao J."/>
        </authorList>
    </citation>
    <scope>NUCLEOTIDE SEQUENCE [LARGE SCALE GENOMIC DNA]</scope>
    <source>
        <strain evidence="13 14">WS11</strain>
    </source>
</reference>
<feature type="transmembrane region" description="Helical" evidence="12">
    <location>
        <begin position="214"/>
        <end position="237"/>
    </location>
</feature>
<dbReference type="KEGG" id="abaw:D5400_19265"/>
<evidence type="ECO:0000256" key="3">
    <source>
        <dbReference type="ARBA" id="ARBA00022475"/>
    </source>
</evidence>
<evidence type="ECO:0000256" key="11">
    <source>
        <dbReference type="PIRSR" id="PIRSR006247-1"/>
    </source>
</evidence>
<evidence type="ECO:0000256" key="7">
    <source>
        <dbReference type="ARBA" id="ARBA00022989"/>
    </source>
</evidence>
<evidence type="ECO:0000256" key="10">
    <source>
        <dbReference type="PIRNR" id="PIRNR006247"/>
    </source>
</evidence>
<dbReference type="Pfam" id="PF02386">
    <property type="entry name" value="TrkH"/>
    <property type="match status" value="1"/>
</dbReference>
<keyword evidence="8 10" id="KW-0406">Ion transport</keyword>
<dbReference type="InterPro" id="IPR003445">
    <property type="entry name" value="Cat_transpt"/>
</dbReference>
<feature type="binding site" evidence="11">
    <location>
        <position position="91"/>
    </location>
    <ligand>
        <name>K(+)</name>
        <dbReference type="ChEBI" id="CHEBI:29103"/>
    </ligand>
</feature>
<dbReference type="EMBL" id="CP032509">
    <property type="protein sequence ID" value="AZN73943.1"/>
    <property type="molecule type" value="Genomic_DNA"/>
</dbReference>
<evidence type="ECO:0000256" key="5">
    <source>
        <dbReference type="ARBA" id="ARBA00022692"/>
    </source>
</evidence>